<protein>
    <submittedName>
        <fullName evidence="8">Helix loop helix DNA-binding domain protein</fullName>
    </submittedName>
    <submittedName>
        <fullName evidence="9">Putative transcription factor bHLH family</fullName>
    </submittedName>
</protein>
<sequence length="366" mass="41679">MEPIGTFPEGEWDFFRKMFASEDHEYYSQQFLDQNSLLLGENDGLNNGTQSTFCTAEIGENERMFYSFDHAHIQNSNYIPQTQENSYNSNSSASDDTNYYFSYPNHVLENNINNCISNDFRMDENLFASSVPSLNEIVMEENVRMNEDSASDDHIVEKNGYNTQIMEPFDLHTKHEMQMKLKRKLDVIEVEVPVEEKINNNPKKKPRVSNDGQGCMKNARSKKNHKVIASHEEEMTEEINRGSNGNSSSSNISEDDNASQENSGGTTLNSNGKTRASRGSATDPQSLYARKRRERINERLRVLQNLVPNGTKVDISTMLEEAVNYVKFLQTQIKLLSSDDMWMYAPLAYNGLDLGLNLNLNSSLPL</sequence>
<evidence type="ECO:0000256" key="2">
    <source>
        <dbReference type="ARBA" id="ARBA00023015"/>
    </source>
</evidence>
<feature type="region of interest" description="Disordered" evidence="6">
    <location>
        <begin position="197"/>
        <end position="292"/>
    </location>
</feature>
<evidence type="ECO:0000313" key="11">
    <source>
        <dbReference type="Proteomes" id="UP000002051"/>
    </source>
</evidence>
<reference evidence="8 11" key="1">
    <citation type="journal article" date="2011" name="Nature">
        <title>The Medicago genome provides insight into the evolution of rhizobial symbioses.</title>
        <authorList>
            <person name="Young N.D."/>
            <person name="Debelle F."/>
            <person name="Oldroyd G.E."/>
            <person name="Geurts R."/>
            <person name="Cannon S.B."/>
            <person name="Udvardi M.K."/>
            <person name="Benedito V.A."/>
            <person name="Mayer K.F."/>
            <person name="Gouzy J."/>
            <person name="Schoof H."/>
            <person name="Van de Peer Y."/>
            <person name="Proost S."/>
            <person name="Cook D.R."/>
            <person name="Meyers B.C."/>
            <person name="Spannagl M."/>
            <person name="Cheung F."/>
            <person name="De Mita S."/>
            <person name="Krishnakumar V."/>
            <person name="Gundlach H."/>
            <person name="Zhou S."/>
            <person name="Mudge J."/>
            <person name="Bharti A.K."/>
            <person name="Murray J.D."/>
            <person name="Naoumkina M.A."/>
            <person name="Rosen B."/>
            <person name="Silverstein K.A."/>
            <person name="Tang H."/>
            <person name="Rombauts S."/>
            <person name="Zhao P.X."/>
            <person name="Zhou P."/>
            <person name="Barbe V."/>
            <person name="Bardou P."/>
            <person name="Bechner M."/>
            <person name="Bellec A."/>
            <person name="Berger A."/>
            <person name="Berges H."/>
            <person name="Bidwell S."/>
            <person name="Bisseling T."/>
            <person name="Choisne N."/>
            <person name="Couloux A."/>
            <person name="Denny R."/>
            <person name="Deshpande S."/>
            <person name="Dai X."/>
            <person name="Doyle J.J."/>
            <person name="Dudez A.M."/>
            <person name="Farmer A.D."/>
            <person name="Fouteau S."/>
            <person name="Franken C."/>
            <person name="Gibelin C."/>
            <person name="Gish J."/>
            <person name="Goldstein S."/>
            <person name="Gonzalez A.J."/>
            <person name="Green P.J."/>
            <person name="Hallab A."/>
            <person name="Hartog M."/>
            <person name="Hua A."/>
            <person name="Humphray S.J."/>
            <person name="Jeong D.H."/>
            <person name="Jing Y."/>
            <person name="Jocker A."/>
            <person name="Kenton S.M."/>
            <person name="Kim D.J."/>
            <person name="Klee K."/>
            <person name="Lai H."/>
            <person name="Lang C."/>
            <person name="Lin S."/>
            <person name="Macmil S.L."/>
            <person name="Magdelenat G."/>
            <person name="Matthews L."/>
            <person name="McCorrison J."/>
            <person name="Monaghan E.L."/>
            <person name="Mun J.H."/>
            <person name="Najar F.Z."/>
            <person name="Nicholson C."/>
            <person name="Noirot C."/>
            <person name="O'Bleness M."/>
            <person name="Paule C.R."/>
            <person name="Poulain J."/>
            <person name="Prion F."/>
            <person name="Qin B."/>
            <person name="Qu C."/>
            <person name="Retzel E.F."/>
            <person name="Riddle C."/>
            <person name="Sallet E."/>
            <person name="Samain S."/>
            <person name="Samson N."/>
            <person name="Sanders I."/>
            <person name="Saurat O."/>
            <person name="Scarpelli C."/>
            <person name="Schiex T."/>
            <person name="Segurens B."/>
            <person name="Severin A.J."/>
            <person name="Sherrier D.J."/>
            <person name="Shi R."/>
            <person name="Sims S."/>
            <person name="Singer S.R."/>
            <person name="Sinharoy S."/>
            <person name="Sterck L."/>
            <person name="Viollet A."/>
            <person name="Wang B.B."/>
            <person name="Wang K."/>
            <person name="Wang M."/>
            <person name="Wang X."/>
            <person name="Warfsmann J."/>
            <person name="Weissenbach J."/>
            <person name="White D.D."/>
            <person name="White J.D."/>
            <person name="Wiley G.B."/>
            <person name="Wincker P."/>
            <person name="Xing Y."/>
            <person name="Yang L."/>
            <person name="Yao Z."/>
            <person name="Ying F."/>
            <person name="Zhai J."/>
            <person name="Zhou L."/>
            <person name="Zuber A."/>
            <person name="Denarie J."/>
            <person name="Dixon R.A."/>
            <person name="May G.D."/>
            <person name="Schwartz D.C."/>
            <person name="Rogers J."/>
            <person name="Quetier F."/>
            <person name="Town C.D."/>
            <person name="Roe B.A."/>
        </authorList>
    </citation>
    <scope>NUCLEOTIDE SEQUENCE [LARGE SCALE GENOMIC DNA]</scope>
    <source>
        <strain evidence="8">A17</strain>
        <strain evidence="10 11">cv. Jemalong A17</strain>
    </source>
</reference>
<comment type="subcellular location">
    <subcellularLocation>
        <location evidence="1">Nucleus</location>
    </subcellularLocation>
</comment>
<dbReference type="EnsemblPlants" id="AES59322">
    <property type="protein sequence ID" value="AES59322"/>
    <property type="gene ID" value="MTR_1g018090"/>
</dbReference>
<keyword evidence="5" id="KW-0539">Nucleus</keyword>
<dbReference type="OrthoDB" id="651283at2759"/>
<dbReference type="InterPro" id="IPR045843">
    <property type="entry name" value="IND-like"/>
</dbReference>
<dbReference type="GO" id="GO:0006357">
    <property type="term" value="P:regulation of transcription by RNA polymerase II"/>
    <property type="evidence" value="ECO:0000318"/>
    <property type="project" value="GO_Central"/>
</dbReference>
<dbReference type="GO" id="GO:0048766">
    <property type="term" value="P:root hair initiation"/>
    <property type="evidence" value="ECO:0007669"/>
    <property type="project" value="UniProtKB-ARBA"/>
</dbReference>
<dbReference type="FunFam" id="4.10.280.10:FF:000022">
    <property type="entry name" value="Basic helix-loop-helix transcription factor"/>
    <property type="match status" value="1"/>
</dbReference>
<reference evidence="10" key="3">
    <citation type="submission" date="2015-04" db="UniProtKB">
        <authorList>
            <consortium name="EnsemblPlants"/>
        </authorList>
    </citation>
    <scope>IDENTIFICATION</scope>
    <source>
        <strain evidence="10">cv. Jemalong A17</strain>
    </source>
</reference>
<evidence type="ECO:0000256" key="4">
    <source>
        <dbReference type="ARBA" id="ARBA00023163"/>
    </source>
</evidence>
<proteinExistence type="predicted"/>
<feature type="compositionally biased region" description="Basic residues" evidence="6">
    <location>
        <begin position="219"/>
        <end position="228"/>
    </location>
</feature>
<dbReference type="GO" id="GO:0005634">
    <property type="term" value="C:nucleus"/>
    <property type="evidence" value="ECO:0000318"/>
    <property type="project" value="GO_Central"/>
</dbReference>
<reference evidence="9" key="4">
    <citation type="journal article" date="2018" name="Nat. Plants">
        <title>Whole-genome landscape of Medicago truncatula symbiotic genes.</title>
        <authorList>
            <person name="Pecrix Y."/>
            <person name="Gamas P."/>
            <person name="Carrere S."/>
        </authorList>
    </citation>
    <scope>NUCLEOTIDE SEQUENCE</scope>
    <source>
        <tissue evidence="9">Leaves</tissue>
    </source>
</reference>
<dbReference type="SUPFAM" id="SSF47459">
    <property type="entry name" value="HLH, helix-loop-helix DNA-binding domain"/>
    <property type="match status" value="1"/>
</dbReference>
<dbReference type="InterPro" id="IPR011598">
    <property type="entry name" value="bHLH_dom"/>
</dbReference>
<dbReference type="STRING" id="3880.G7ICC1"/>
<dbReference type="EMBL" id="PSQE01000001">
    <property type="protein sequence ID" value="RHN77240.1"/>
    <property type="molecule type" value="Genomic_DNA"/>
</dbReference>
<dbReference type="Proteomes" id="UP000002051">
    <property type="component" value="Unassembled WGS sequence"/>
</dbReference>
<keyword evidence="11" id="KW-1185">Reference proteome</keyword>
<dbReference type="PANTHER" id="PTHR16223:SF338">
    <property type="entry name" value="TRANSCRIPTION FACTOR RSL2"/>
    <property type="match status" value="1"/>
</dbReference>
<evidence type="ECO:0000313" key="8">
    <source>
        <dbReference type="EMBL" id="AES59322.2"/>
    </source>
</evidence>
<dbReference type="GO" id="GO:0000978">
    <property type="term" value="F:RNA polymerase II cis-regulatory region sequence-specific DNA binding"/>
    <property type="evidence" value="ECO:0000318"/>
    <property type="project" value="GO_Central"/>
</dbReference>
<dbReference type="HOGENOM" id="CLU_066110_1_0_1"/>
<evidence type="ECO:0000256" key="3">
    <source>
        <dbReference type="ARBA" id="ARBA00023125"/>
    </source>
</evidence>
<evidence type="ECO:0000256" key="1">
    <source>
        <dbReference type="ARBA" id="ARBA00004123"/>
    </source>
</evidence>
<dbReference type="AlphaFoldDB" id="G7ICC1"/>
<accession>G7ICC1</accession>
<evidence type="ECO:0000256" key="6">
    <source>
        <dbReference type="SAM" id="MobiDB-lite"/>
    </source>
</evidence>
<feature type="domain" description="BHLH" evidence="7">
    <location>
        <begin position="280"/>
        <end position="329"/>
    </location>
</feature>
<keyword evidence="2" id="KW-0805">Transcription regulation</keyword>
<gene>
    <name evidence="10" type="primary">11414212</name>
    <name evidence="8" type="ordered locus">MTR_1g018090</name>
    <name evidence="9" type="ORF">MtrunA17_Chr1g0152651</name>
</gene>
<evidence type="ECO:0000313" key="9">
    <source>
        <dbReference type="EMBL" id="RHN77240.1"/>
    </source>
</evidence>
<evidence type="ECO:0000313" key="10">
    <source>
        <dbReference type="EnsemblPlants" id="AES59322"/>
    </source>
</evidence>
<dbReference type="PANTHER" id="PTHR16223">
    <property type="entry name" value="TRANSCRIPTION FACTOR BHLH83-RELATED"/>
    <property type="match status" value="1"/>
</dbReference>
<dbReference type="PaxDb" id="3880-AES59322"/>
<dbReference type="Proteomes" id="UP000265566">
    <property type="component" value="Chromosome 1"/>
</dbReference>
<dbReference type="Gene3D" id="4.10.280.10">
    <property type="entry name" value="Helix-loop-helix DNA-binding domain"/>
    <property type="match status" value="1"/>
</dbReference>
<keyword evidence="3 8" id="KW-0238">DNA-binding</keyword>
<keyword evidence="4" id="KW-0804">Transcription</keyword>
<evidence type="ECO:0000259" key="7">
    <source>
        <dbReference type="PROSITE" id="PS50888"/>
    </source>
</evidence>
<dbReference type="KEGG" id="mtr:11414212"/>
<dbReference type="Pfam" id="PF00010">
    <property type="entry name" value="HLH"/>
    <property type="match status" value="1"/>
</dbReference>
<dbReference type="EMBL" id="CM001217">
    <property type="protein sequence ID" value="AES59322.2"/>
    <property type="molecule type" value="Genomic_DNA"/>
</dbReference>
<feature type="compositionally biased region" description="Polar residues" evidence="6">
    <location>
        <begin position="259"/>
        <end position="285"/>
    </location>
</feature>
<organism evidence="8 11">
    <name type="scientific">Medicago truncatula</name>
    <name type="common">Barrel medic</name>
    <name type="synonym">Medicago tribuloides</name>
    <dbReference type="NCBI Taxonomy" id="3880"/>
    <lineage>
        <taxon>Eukaryota</taxon>
        <taxon>Viridiplantae</taxon>
        <taxon>Streptophyta</taxon>
        <taxon>Embryophyta</taxon>
        <taxon>Tracheophyta</taxon>
        <taxon>Spermatophyta</taxon>
        <taxon>Magnoliopsida</taxon>
        <taxon>eudicotyledons</taxon>
        <taxon>Gunneridae</taxon>
        <taxon>Pentapetalae</taxon>
        <taxon>rosids</taxon>
        <taxon>fabids</taxon>
        <taxon>Fabales</taxon>
        <taxon>Fabaceae</taxon>
        <taxon>Papilionoideae</taxon>
        <taxon>50 kb inversion clade</taxon>
        <taxon>NPAAA clade</taxon>
        <taxon>Hologalegina</taxon>
        <taxon>IRL clade</taxon>
        <taxon>Trifolieae</taxon>
        <taxon>Medicago</taxon>
    </lineage>
</organism>
<dbReference type="PROSITE" id="PS50888">
    <property type="entry name" value="BHLH"/>
    <property type="match status" value="1"/>
</dbReference>
<dbReference type="SMART" id="SM00353">
    <property type="entry name" value="HLH"/>
    <property type="match status" value="1"/>
</dbReference>
<dbReference type="eggNOG" id="ENOG502R684">
    <property type="taxonomic scope" value="Eukaryota"/>
</dbReference>
<dbReference type="GO" id="GO:0046983">
    <property type="term" value="F:protein dimerization activity"/>
    <property type="evidence" value="ECO:0007669"/>
    <property type="project" value="InterPro"/>
</dbReference>
<dbReference type="GO" id="GO:0000981">
    <property type="term" value="F:DNA-binding transcription factor activity, RNA polymerase II-specific"/>
    <property type="evidence" value="ECO:0000318"/>
    <property type="project" value="GO_Central"/>
</dbReference>
<dbReference type="InterPro" id="IPR036638">
    <property type="entry name" value="HLH_DNA-bd_sf"/>
</dbReference>
<name>G7ICC1_MEDTR</name>
<feature type="compositionally biased region" description="Low complexity" evidence="6">
    <location>
        <begin position="241"/>
        <end position="252"/>
    </location>
</feature>
<reference evidence="8 11" key="2">
    <citation type="journal article" date="2014" name="BMC Genomics">
        <title>An improved genome release (version Mt4.0) for the model legume Medicago truncatula.</title>
        <authorList>
            <person name="Tang H."/>
            <person name="Krishnakumar V."/>
            <person name="Bidwell S."/>
            <person name="Rosen B."/>
            <person name="Chan A."/>
            <person name="Zhou S."/>
            <person name="Gentzbittel L."/>
            <person name="Childs K.L."/>
            <person name="Yandell M."/>
            <person name="Gundlach H."/>
            <person name="Mayer K.F."/>
            <person name="Schwartz D.C."/>
            <person name="Town C.D."/>
        </authorList>
    </citation>
    <scope>GENOME REANNOTATION</scope>
    <source>
        <strain evidence="10 11">cv. Jemalong A17</strain>
    </source>
</reference>
<dbReference type="ExpressionAtlas" id="G7ICC1">
    <property type="expression patterns" value="differential"/>
</dbReference>
<dbReference type="CDD" id="cd11454">
    <property type="entry name" value="bHLH_AtIND_like"/>
    <property type="match status" value="1"/>
</dbReference>
<evidence type="ECO:0000256" key="5">
    <source>
        <dbReference type="ARBA" id="ARBA00023242"/>
    </source>
</evidence>
<dbReference type="Gramene" id="rna676">
    <property type="protein sequence ID" value="RHN77240.1"/>
    <property type="gene ID" value="gene676"/>
</dbReference>